<organism evidence="2 3">
    <name type="scientific">Thelephora terrestris</name>
    <dbReference type="NCBI Taxonomy" id="56493"/>
    <lineage>
        <taxon>Eukaryota</taxon>
        <taxon>Fungi</taxon>
        <taxon>Dikarya</taxon>
        <taxon>Basidiomycota</taxon>
        <taxon>Agaricomycotina</taxon>
        <taxon>Agaricomycetes</taxon>
        <taxon>Thelephorales</taxon>
        <taxon>Thelephoraceae</taxon>
        <taxon>Thelephora</taxon>
    </lineage>
</organism>
<dbReference type="PROSITE" id="PS50011">
    <property type="entry name" value="PROTEIN_KINASE_DOM"/>
    <property type="match status" value="1"/>
</dbReference>
<dbReference type="Proteomes" id="UP000736335">
    <property type="component" value="Unassembled WGS sequence"/>
</dbReference>
<reference evidence="2" key="2">
    <citation type="submission" date="2020-11" db="EMBL/GenBank/DDBJ databases">
        <authorList>
            <consortium name="DOE Joint Genome Institute"/>
            <person name="Kuo A."/>
            <person name="Miyauchi S."/>
            <person name="Kiss E."/>
            <person name="Drula E."/>
            <person name="Kohler A."/>
            <person name="Sanchez-Garcia M."/>
            <person name="Andreopoulos B."/>
            <person name="Barry K.W."/>
            <person name="Bonito G."/>
            <person name="Buee M."/>
            <person name="Carver A."/>
            <person name="Chen C."/>
            <person name="Cichocki N."/>
            <person name="Clum A."/>
            <person name="Culley D."/>
            <person name="Crous P.W."/>
            <person name="Fauchery L."/>
            <person name="Girlanda M."/>
            <person name="Hayes R."/>
            <person name="Keri Z."/>
            <person name="Labutti K."/>
            <person name="Lipzen A."/>
            <person name="Lombard V."/>
            <person name="Magnuson J."/>
            <person name="Maillard F."/>
            <person name="Morin E."/>
            <person name="Murat C."/>
            <person name="Nolan M."/>
            <person name="Ohm R."/>
            <person name="Pangilinan J."/>
            <person name="Pereira M."/>
            <person name="Perotto S."/>
            <person name="Peter M."/>
            <person name="Riley R."/>
            <person name="Sitrit Y."/>
            <person name="Stielow B."/>
            <person name="Szollosi G."/>
            <person name="Zifcakova L."/>
            <person name="Stursova M."/>
            <person name="Spatafora J.W."/>
            <person name="Tedersoo L."/>
            <person name="Vaario L.-M."/>
            <person name="Yamada A."/>
            <person name="Yan M."/>
            <person name="Wang P."/>
            <person name="Xu J."/>
            <person name="Bruns T."/>
            <person name="Baldrian P."/>
            <person name="Vilgalys R."/>
            <person name="Henrissat B."/>
            <person name="Grigoriev I.V."/>
            <person name="Hibbett D."/>
            <person name="Nagy L.G."/>
            <person name="Martin F.M."/>
        </authorList>
    </citation>
    <scope>NUCLEOTIDE SEQUENCE</scope>
    <source>
        <strain evidence="2">UH-Tt-Lm1</strain>
    </source>
</reference>
<dbReference type="SUPFAM" id="SSF56112">
    <property type="entry name" value="Protein kinase-like (PK-like)"/>
    <property type="match status" value="1"/>
</dbReference>
<dbReference type="GO" id="GO:0004674">
    <property type="term" value="F:protein serine/threonine kinase activity"/>
    <property type="evidence" value="ECO:0007669"/>
    <property type="project" value="TreeGrafter"/>
</dbReference>
<dbReference type="PANTHER" id="PTHR44329">
    <property type="entry name" value="SERINE/THREONINE-PROTEIN KINASE TNNI3K-RELATED"/>
    <property type="match status" value="1"/>
</dbReference>
<dbReference type="PROSITE" id="PS00108">
    <property type="entry name" value="PROTEIN_KINASE_ST"/>
    <property type="match status" value="1"/>
</dbReference>
<dbReference type="SMART" id="SM00220">
    <property type="entry name" value="S_TKc"/>
    <property type="match status" value="1"/>
</dbReference>
<protein>
    <recommendedName>
        <fullName evidence="1">Protein kinase domain-containing protein</fullName>
    </recommendedName>
</protein>
<dbReference type="InterPro" id="IPR000719">
    <property type="entry name" value="Prot_kinase_dom"/>
</dbReference>
<dbReference type="OrthoDB" id="10252171at2759"/>
<feature type="domain" description="Protein kinase" evidence="1">
    <location>
        <begin position="530"/>
        <end position="790"/>
    </location>
</feature>
<gene>
    <name evidence="2" type="ORF">BJ322DRAFT_279145</name>
</gene>
<dbReference type="Gene3D" id="1.10.510.10">
    <property type="entry name" value="Transferase(Phosphotransferase) domain 1"/>
    <property type="match status" value="1"/>
</dbReference>
<evidence type="ECO:0000259" key="1">
    <source>
        <dbReference type="PROSITE" id="PS50011"/>
    </source>
</evidence>
<dbReference type="AlphaFoldDB" id="A0A9P6L3L3"/>
<comment type="caution">
    <text evidence="2">The sequence shown here is derived from an EMBL/GenBank/DDBJ whole genome shotgun (WGS) entry which is preliminary data.</text>
</comment>
<dbReference type="InterPro" id="IPR008271">
    <property type="entry name" value="Ser/Thr_kinase_AS"/>
</dbReference>
<name>A0A9P6L3L3_9AGAM</name>
<dbReference type="Pfam" id="PF07714">
    <property type="entry name" value="PK_Tyr_Ser-Thr"/>
    <property type="match status" value="1"/>
</dbReference>
<reference evidence="2" key="1">
    <citation type="journal article" date="2020" name="Nat. Commun.">
        <title>Large-scale genome sequencing of mycorrhizal fungi provides insights into the early evolution of symbiotic traits.</title>
        <authorList>
            <person name="Miyauchi S."/>
            <person name="Kiss E."/>
            <person name="Kuo A."/>
            <person name="Drula E."/>
            <person name="Kohler A."/>
            <person name="Sanchez-Garcia M."/>
            <person name="Morin E."/>
            <person name="Andreopoulos B."/>
            <person name="Barry K.W."/>
            <person name="Bonito G."/>
            <person name="Buee M."/>
            <person name="Carver A."/>
            <person name="Chen C."/>
            <person name="Cichocki N."/>
            <person name="Clum A."/>
            <person name="Culley D."/>
            <person name="Crous P.W."/>
            <person name="Fauchery L."/>
            <person name="Girlanda M."/>
            <person name="Hayes R.D."/>
            <person name="Keri Z."/>
            <person name="LaButti K."/>
            <person name="Lipzen A."/>
            <person name="Lombard V."/>
            <person name="Magnuson J."/>
            <person name="Maillard F."/>
            <person name="Murat C."/>
            <person name="Nolan M."/>
            <person name="Ohm R.A."/>
            <person name="Pangilinan J."/>
            <person name="Pereira M.F."/>
            <person name="Perotto S."/>
            <person name="Peter M."/>
            <person name="Pfister S."/>
            <person name="Riley R."/>
            <person name="Sitrit Y."/>
            <person name="Stielow J.B."/>
            <person name="Szollosi G."/>
            <person name="Zifcakova L."/>
            <person name="Stursova M."/>
            <person name="Spatafora J.W."/>
            <person name="Tedersoo L."/>
            <person name="Vaario L.M."/>
            <person name="Yamada A."/>
            <person name="Yan M."/>
            <person name="Wang P."/>
            <person name="Xu J."/>
            <person name="Bruns T."/>
            <person name="Baldrian P."/>
            <person name="Vilgalys R."/>
            <person name="Dunand C."/>
            <person name="Henrissat B."/>
            <person name="Grigoriev I.V."/>
            <person name="Hibbett D."/>
            <person name="Nagy L.G."/>
            <person name="Martin F.M."/>
        </authorList>
    </citation>
    <scope>NUCLEOTIDE SEQUENCE</scope>
    <source>
        <strain evidence="2">UH-Tt-Lm1</strain>
    </source>
</reference>
<evidence type="ECO:0000313" key="3">
    <source>
        <dbReference type="Proteomes" id="UP000736335"/>
    </source>
</evidence>
<dbReference type="InterPro" id="IPR011009">
    <property type="entry name" value="Kinase-like_dom_sf"/>
</dbReference>
<keyword evidence="3" id="KW-1185">Reference proteome</keyword>
<dbReference type="InterPro" id="IPR001245">
    <property type="entry name" value="Ser-Thr/Tyr_kinase_cat_dom"/>
</dbReference>
<dbReference type="EMBL" id="WIUZ02000015">
    <property type="protein sequence ID" value="KAF9780742.1"/>
    <property type="molecule type" value="Genomic_DNA"/>
</dbReference>
<proteinExistence type="predicted"/>
<dbReference type="InterPro" id="IPR051681">
    <property type="entry name" value="Ser/Thr_Kinases-Pseudokinases"/>
</dbReference>
<dbReference type="PANTHER" id="PTHR44329:SF214">
    <property type="entry name" value="PROTEIN KINASE DOMAIN-CONTAINING PROTEIN"/>
    <property type="match status" value="1"/>
</dbReference>
<evidence type="ECO:0000313" key="2">
    <source>
        <dbReference type="EMBL" id="KAF9780742.1"/>
    </source>
</evidence>
<accession>A0A9P6L3L3</accession>
<dbReference type="GO" id="GO:0005524">
    <property type="term" value="F:ATP binding"/>
    <property type="evidence" value="ECO:0007669"/>
    <property type="project" value="InterPro"/>
</dbReference>
<sequence>MERKPQPGWDIYKEEMDFLCFGHALWEPAPTAGYARIRVGDVGFIRRGQFHLLFSAGSSPEGQDVPATFEQLNVGTPVTRQPRQPGCLCTNTVRQVEAAVSATVSGIPPLEAGAGFSYELTQDRGAALVTKHRTHRMDALVESAFKRYTKRHYDSWVTFACDKDYGDNVRPVLVSGFDMTKDFAMVAYSDDSTSSGPHFTITVPNLASASASIWGTWKTKCSPHTNCGPQEGDPPPCERATEVSSSRSVAVGSIPDGFNQCVFIRYYTMRPRKFLGIFPRVIRAGAGPHDLGSGDNEGDTFPELIVQPYDEYDNGYDSWDIIADYIFQNSNAVSALMHYGDVVWIRTAGGADDLPTLLAMHKPRIAVDENGDWQGIQQPEATVEGSNTPTFLNPRSTTGVHPSPFTPRNGSAGLLYSRSSQDTAIPTETEASSLSGLGILTAQLDGLNADMDPEDLAGVLNSAFAEDELYQRYISSVLDDEARAKALLEVFDKALTVPQHDTQILKESRKLCGRVGFLPASHIIPSTLTQMTERPVSSGTFGDLGEGVYDGNKVAIKGLRVYKDDDVRRVRKVFCKEVGMLKRFSHPNIVPFLGFTEAPAPISMVYEWMPNGNVRECIAKNPKISRLQLLLDISRGLSFLHSLDIVHGDLKGGNVLVDKSGFARLNDFGLASIFSPKFEDSYRWMAPELFGVEENESKSGTPTPESDVFALGMVAVEVFTGQVPFPDDSPLMAMKKIVEGEQPLQPPKRQRLGLSYELWALIQSSWSPEVDDRPSVSTFVSFLEGANPDIALLGELMGLDVESEEHISKLERLFRHGEESLAGMREDESLILIEVFDRVHFTVFDIALLLRFLLVMVLGSELCTQGKRNPLCSGTL</sequence>